<protein>
    <submittedName>
        <fullName evidence="1">Uncharacterized protein</fullName>
    </submittedName>
</protein>
<accession>A0ACC2NCB7</accession>
<evidence type="ECO:0000313" key="2">
    <source>
        <dbReference type="Proteomes" id="UP001239111"/>
    </source>
</evidence>
<comment type="caution">
    <text evidence="1">The sequence shown here is derived from an EMBL/GenBank/DDBJ whole genome shotgun (WGS) entry which is preliminary data.</text>
</comment>
<keyword evidence="2" id="KW-1185">Reference proteome</keyword>
<dbReference type="EMBL" id="CM056744">
    <property type="protein sequence ID" value="KAJ8668738.1"/>
    <property type="molecule type" value="Genomic_DNA"/>
</dbReference>
<name>A0ACC2NCB7_9HYME</name>
<proteinExistence type="predicted"/>
<reference evidence="1" key="1">
    <citation type="submission" date="2023-04" db="EMBL/GenBank/DDBJ databases">
        <title>A chromosome-level genome assembly of the parasitoid wasp Eretmocerus hayati.</title>
        <authorList>
            <person name="Zhong Y."/>
            <person name="Liu S."/>
            <person name="Liu Y."/>
        </authorList>
    </citation>
    <scope>NUCLEOTIDE SEQUENCE</scope>
    <source>
        <strain evidence="1">ZJU_SS_LIU_2023</strain>
    </source>
</reference>
<gene>
    <name evidence="1" type="ORF">QAD02_010401</name>
</gene>
<sequence length="1005" mass="108942">MVGTEVHLTRPNMMELNAPASHFSRILVHPVARSAAVAAGDDEVRLVDESQDELHDVEIYQAVLRSVSEWQERKQRRSNATSSSGSRRKREVSRVCYEDVGCFEDTGPFSYLEMLPSPPRDVGTRFYVYGSRRARAVPMELPAERIGELSSATSGSPTEPASSAIDPDLPTKVIVHGFGSSCDHVWVYEMRSALMAVIECNIVCVDWGPGSAVPNYVRAAANTRLVGRQLAKLVRSLGVPLDKLHLIGFSLGAHVAGFAGAELGNVSRITGLDPAGPLFESQDPRARLDATDAHFVDVIHSNGEQLILGGLGSWQPMGDVDFYPNGGRMQTGCSNLFLGAVSDIIWANPVEGRSLCNHRRAYKLFTDSISPRCRFPAFSCPGGFEGLLRGECFPCGSSCGDMGFYSDLSPARGQLYLLTREEEPFCAHQYQVKLHNSRHERPVKSYGKLQVTLVAEGAMNETFTMTRKDDEELLVGATLQKIVVPHPALASLDAVEMRYTAYSGWISSGLVSWAVDKLTVLDSYGAMYSTCRRGLSLESGRPIYLPLYRGDCSLPPELSNSSTPSQPTEALQDQSSAVPIPTAVIDVANSIQRHEQPSTDATRDKVQQALGIGPFTKEQNYNIATSGVSTGKNSLTNEVPQRSLGPFTREENIKIAKMQATRESADDDNDHRSSNSIAITYQVMKGPWAGLLDLASSAAGTGVELMDSAPNSSEGIRSSSNSVGRSFGASSASAVASLAPRLDRGNTGKNKESSARSLKLPVANPSVVNLDNETDRNGGSSSAPSMTVAESASTSASSHSRGQRRELQHTSRDRDSEHRKRRPTELMQEGQSSRIFTVQFLPERLAGILAQAERYARTTLLPLISQYTPSFIGGIGTAAGSTGEGFDSRPKYFPPLGQLFGGDINETDQSNGGAIIDGRTKYYYEFVEEVVSSTSPPSLSLSNNSKFEMSITRHEPDTVTDSSRTSHNGDWVPISVQVLHTQQHQMGPVKDGGNNNSFQSGQIIH</sequence>
<evidence type="ECO:0000313" key="1">
    <source>
        <dbReference type="EMBL" id="KAJ8668738.1"/>
    </source>
</evidence>
<dbReference type="Proteomes" id="UP001239111">
    <property type="component" value="Chromosome 4"/>
</dbReference>
<organism evidence="1 2">
    <name type="scientific">Eretmocerus hayati</name>
    <dbReference type="NCBI Taxonomy" id="131215"/>
    <lineage>
        <taxon>Eukaryota</taxon>
        <taxon>Metazoa</taxon>
        <taxon>Ecdysozoa</taxon>
        <taxon>Arthropoda</taxon>
        <taxon>Hexapoda</taxon>
        <taxon>Insecta</taxon>
        <taxon>Pterygota</taxon>
        <taxon>Neoptera</taxon>
        <taxon>Endopterygota</taxon>
        <taxon>Hymenoptera</taxon>
        <taxon>Apocrita</taxon>
        <taxon>Proctotrupomorpha</taxon>
        <taxon>Chalcidoidea</taxon>
        <taxon>Aphelinidae</taxon>
        <taxon>Aphelininae</taxon>
        <taxon>Eretmocerus</taxon>
    </lineage>
</organism>